<sequence length="240" mass="26538">MEQDQQQQDQVQGRDEQHAKAAPKIVLVGGEKGGTGKTTIAANIAVCLAKQGKDVLLVDTDPQGTATMWAYYRDEAQIEPRVTSIQKQGKSVAKDLTDLATRYEYLVVDAGGRDSVELRSAMVVANVMIVPIQASSFDVWTLRQIDNLVEQVQAVRATFHAPLDVRILINRGSTNVHSKDSEMASEVVKDFQNFTLMQTELHDRRSYRTTATAGKSVIEGDDGKAMDEFNKLFSEIYDNG</sequence>
<gene>
    <name evidence="3" type="ORF">ACFQ2N_12275</name>
</gene>
<proteinExistence type="predicted"/>
<name>A0ABW3M246_9GAMM</name>
<dbReference type="SUPFAM" id="SSF52540">
    <property type="entry name" value="P-loop containing nucleoside triphosphate hydrolases"/>
    <property type="match status" value="1"/>
</dbReference>
<dbReference type="InterPro" id="IPR002586">
    <property type="entry name" value="CobQ/CobB/MinD/ParA_Nub-bd_dom"/>
</dbReference>
<dbReference type="Proteomes" id="UP001597033">
    <property type="component" value="Unassembled WGS sequence"/>
</dbReference>
<dbReference type="PIRSF" id="PIRSF009320">
    <property type="entry name" value="Nuc_binding_HP_1000"/>
    <property type="match status" value="1"/>
</dbReference>
<feature type="compositionally biased region" description="Low complexity" evidence="1">
    <location>
        <begin position="1"/>
        <end position="11"/>
    </location>
</feature>
<accession>A0ABW3M246</accession>
<comment type="caution">
    <text evidence="3">The sequence shown here is derived from an EMBL/GenBank/DDBJ whole genome shotgun (WGS) entry which is preliminary data.</text>
</comment>
<evidence type="ECO:0000259" key="2">
    <source>
        <dbReference type="Pfam" id="PF01656"/>
    </source>
</evidence>
<dbReference type="InterPro" id="IPR027417">
    <property type="entry name" value="P-loop_NTPase"/>
</dbReference>
<dbReference type="EMBL" id="JBHTKN010000008">
    <property type="protein sequence ID" value="MFD1043120.1"/>
    <property type="molecule type" value="Genomic_DNA"/>
</dbReference>
<keyword evidence="4" id="KW-1185">Reference proteome</keyword>
<dbReference type="Gene3D" id="3.40.50.300">
    <property type="entry name" value="P-loop containing nucleotide triphosphate hydrolases"/>
    <property type="match status" value="1"/>
</dbReference>
<dbReference type="RefSeq" id="WP_162377150.1">
    <property type="nucleotide sequence ID" value="NZ_JBHTKN010000008.1"/>
</dbReference>
<feature type="domain" description="CobQ/CobB/MinD/ParA nucleotide binding" evidence="2">
    <location>
        <begin position="27"/>
        <end position="185"/>
    </location>
</feature>
<protein>
    <submittedName>
        <fullName evidence="3">AAA family ATPase</fullName>
    </submittedName>
</protein>
<dbReference type="PANTHER" id="PTHR13696:SF96">
    <property type="entry name" value="COBQ_COBB_MIND_PARA NUCLEOTIDE BINDING DOMAIN-CONTAINING PROTEIN"/>
    <property type="match status" value="1"/>
</dbReference>
<dbReference type="Pfam" id="PF01656">
    <property type="entry name" value="CbiA"/>
    <property type="match status" value="1"/>
</dbReference>
<organism evidence="3 4">
    <name type="scientific">Pseudoxanthomonas kaohsiungensis</name>
    <dbReference type="NCBI Taxonomy" id="283923"/>
    <lineage>
        <taxon>Bacteria</taxon>
        <taxon>Pseudomonadati</taxon>
        <taxon>Pseudomonadota</taxon>
        <taxon>Gammaproteobacteria</taxon>
        <taxon>Lysobacterales</taxon>
        <taxon>Lysobacteraceae</taxon>
        <taxon>Pseudoxanthomonas</taxon>
    </lineage>
</organism>
<evidence type="ECO:0000313" key="3">
    <source>
        <dbReference type="EMBL" id="MFD1043120.1"/>
    </source>
</evidence>
<reference evidence="4" key="1">
    <citation type="journal article" date="2019" name="Int. J. Syst. Evol. Microbiol.">
        <title>The Global Catalogue of Microorganisms (GCM) 10K type strain sequencing project: providing services to taxonomists for standard genome sequencing and annotation.</title>
        <authorList>
            <consortium name="The Broad Institute Genomics Platform"/>
            <consortium name="The Broad Institute Genome Sequencing Center for Infectious Disease"/>
            <person name="Wu L."/>
            <person name="Ma J."/>
        </authorList>
    </citation>
    <scope>NUCLEOTIDE SEQUENCE [LARGE SCALE GENOMIC DNA]</scope>
    <source>
        <strain evidence="4">CCUG 55854</strain>
    </source>
</reference>
<evidence type="ECO:0000313" key="4">
    <source>
        <dbReference type="Proteomes" id="UP001597033"/>
    </source>
</evidence>
<evidence type="ECO:0000256" key="1">
    <source>
        <dbReference type="SAM" id="MobiDB-lite"/>
    </source>
</evidence>
<feature type="region of interest" description="Disordered" evidence="1">
    <location>
        <begin position="1"/>
        <end position="23"/>
    </location>
</feature>
<dbReference type="InterPro" id="IPR050678">
    <property type="entry name" value="DNA_Partitioning_ATPase"/>
</dbReference>
<dbReference type="CDD" id="cd02042">
    <property type="entry name" value="ParAB_family"/>
    <property type="match status" value="1"/>
</dbReference>
<dbReference type="PANTHER" id="PTHR13696">
    <property type="entry name" value="P-LOOP CONTAINING NUCLEOSIDE TRIPHOSPHATE HYDROLASE"/>
    <property type="match status" value="1"/>
</dbReference>